<dbReference type="Gene3D" id="3.40.50.1820">
    <property type="entry name" value="alpha/beta hydrolase"/>
    <property type="match status" value="1"/>
</dbReference>
<proteinExistence type="inferred from homology"/>
<dbReference type="InterPro" id="IPR000073">
    <property type="entry name" value="AB_hydrolase_1"/>
</dbReference>
<dbReference type="InterPro" id="IPR050789">
    <property type="entry name" value="Diverse_Enzym_Activities"/>
</dbReference>
<dbReference type="InterPro" id="IPR002410">
    <property type="entry name" value="Peptidase_S33"/>
</dbReference>
<keyword evidence="3" id="KW-1133">Transmembrane helix</keyword>
<keyword evidence="3" id="KW-0472">Membrane</keyword>
<keyword evidence="2" id="KW-0378">Hydrolase</keyword>
<dbReference type="PANTHER" id="PTHR43283">
    <property type="entry name" value="BETA-LACTAMASE-RELATED"/>
    <property type="match status" value="1"/>
</dbReference>
<keyword evidence="3" id="KW-0812">Transmembrane</keyword>
<feature type="domain" description="AB hydrolase-1" evidence="5">
    <location>
        <begin position="403"/>
        <end position="524"/>
    </location>
</feature>
<evidence type="ECO:0000259" key="5">
    <source>
        <dbReference type="Pfam" id="PF00561"/>
    </source>
</evidence>
<dbReference type="PRINTS" id="PR00793">
    <property type="entry name" value="PROAMNOPTASE"/>
</dbReference>
<dbReference type="InterPro" id="IPR029058">
    <property type="entry name" value="AB_hydrolase_fold"/>
</dbReference>
<evidence type="ECO:0000256" key="1">
    <source>
        <dbReference type="ARBA" id="ARBA00010088"/>
    </source>
</evidence>
<name>A0A7S2IDT6_9STRA</name>
<organism evidence="6">
    <name type="scientific">Helicotheca tamesis</name>
    <dbReference type="NCBI Taxonomy" id="374047"/>
    <lineage>
        <taxon>Eukaryota</taxon>
        <taxon>Sar</taxon>
        <taxon>Stramenopiles</taxon>
        <taxon>Ochrophyta</taxon>
        <taxon>Bacillariophyta</taxon>
        <taxon>Mediophyceae</taxon>
        <taxon>Lithodesmiophycidae</taxon>
        <taxon>Lithodesmiales</taxon>
        <taxon>Lithodesmiaceae</taxon>
        <taxon>Helicotheca</taxon>
    </lineage>
</organism>
<sequence>MSTKHQYDQILSSKVPHQNLPGVQVIILTSKGIIYEGARGLANPAVKQQQTENNNDKLTNLHQANLYSVTKFFTACCILRLVEEGKLNLSAKARDVLPNNMKIFLNDCTIQQLVTHTSGAPNPLPLSWAHASDQEVDEESLLGDILSKNSFAKVKSSNAPYKYSNIGYWILGYIITKTCGDVPMESFPKCCNELLFHGNLKREDEEKIGLFLNDLPMSYGCVSRWSLLHLVAKLFCPPELFKISNKSWVRIEPHYPDGSSYGGLVGSSRSLASFLQLILQGKVLSSSSLDLLFTPQNNHMSVGLHLRSHQGMQIYHKEGGGAGCHSTIQFRPSHDLAGCVISCDAAYDVNLLMDELLDCASEIQKEHNAITPEIETVLANDGTKLHTKVYTNNTKDAKPLLEYPFVLIHGGPGVPDYLADLAHLLISKNIVDSVLCFDQRGVGLSRLAPGGQITIDLMVDDIECIRKRYGWEKVHVLGHSWGGVLARLYAQKKPNYVASLVLLSPSAVSQASEWPRMELEVVKYNQRKGGFMSFAALGVLSLLINIPGISNIAARMIFTRCIKNYYFDPSTAPNPSQDFLRGISSNAVFLTKAAFMREIKEDMKIEWKTIPSVAIFGENDIYGSKLISEFSNSFKGDVEIIGNCSHQAWVDQPAKLVNALQTFYGRI</sequence>
<reference evidence="6" key="1">
    <citation type="submission" date="2021-01" db="EMBL/GenBank/DDBJ databases">
        <authorList>
            <person name="Corre E."/>
            <person name="Pelletier E."/>
            <person name="Niang G."/>
            <person name="Scheremetjew M."/>
            <person name="Finn R."/>
            <person name="Kale V."/>
            <person name="Holt S."/>
            <person name="Cochrane G."/>
            <person name="Meng A."/>
            <person name="Brown T."/>
            <person name="Cohen L."/>
        </authorList>
    </citation>
    <scope>NUCLEOTIDE SEQUENCE</scope>
    <source>
        <strain evidence="6">CCMP826</strain>
    </source>
</reference>
<dbReference type="AlphaFoldDB" id="A0A7S2IDT6"/>
<gene>
    <name evidence="6" type="ORF">HTAM1171_LOCUS11546</name>
</gene>
<feature type="domain" description="Beta-lactamase-related" evidence="4">
    <location>
        <begin position="13"/>
        <end position="185"/>
    </location>
</feature>
<protein>
    <recommendedName>
        <fullName evidence="7">AB hydrolase-1 domain-containing protein</fullName>
    </recommendedName>
</protein>
<evidence type="ECO:0000313" key="6">
    <source>
        <dbReference type="EMBL" id="CAD9516544.1"/>
    </source>
</evidence>
<evidence type="ECO:0000256" key="3">
    <source>
        <dbReference type="SAM" id="Phobius"/>
    </source>
</evidence>
<dbReference type="Pfam" id="PF00561">
    <property type="entry name" value="Abhydrolase_1"/>
    <property type="match status" value="1"/>
</dbReference>
<dbReference type="InterPro" id="IPR012338">
    <property type="entry name" value="Beta-lactam/transpept-like"/>
</dbReference>
<evidence type="ECO:0008006" key="7">
    <source>
        <dbReference type="Google" id="ProtNLM"/>
    </source>
</evidence>
<dbReference type="Pfam" id="PF00144">
    <property type="entry name" value="Beta-lactamase"/>
    <property type="match status" value="1"/>
</dbReference>
<dbReference type="SUPFAM" id="SSF56601">
    <property type="entry name" value="beta-lactamase/transpeptidase-like"/>
    <property type="match status" value="1"/>
</dbReference>
<evidence type="ECO:0000256" key="2">
    <source>
        <dbReference type="ARBA" id="ARBA00022801"/>
    </source>
</evidence>
<evidence type="ECO:0000259" key="4">
    <source>
        <dbReference type="Pfam" id="PF00144"/>
    </source>
</evidence>
<accession>A0A7S2IDT6</accession>
<dbReference type="SUPFAM" id="SSF53474">
    <property type="entry name" value="alpha/beta-Hydrolases"/>
    <property type="match status" value="1"/>
</dbReference>
<comment type="similarity">
    <text evidence="1">Belongs to the peptidase S33 family.</text>
</comment>
<feature type="transmembrane region" description="Helical" evidence="3">
    <location>
        <begin position="531"/>
        <end position="554"/>
    </location>
</feature>
<dbReference type="Gene3D" id="3.40.710.10">
    <property type="entry name" value="DD-peptidase/beta-lactamase superfamily"/>
    <property type="match status" value="2"/>
</dbReference>
<dbReference type="GO" id="GO:0006508">
    <property type="term" value="P:proteolysis"/>
    <property type="evidence" value="ECO:0007669"/>
    <property type="project" value="InterPro"/>
</dbReference>
<dbReference type="GO" id="GO:0008233">
    <property type="term" value="F:peptidase activity"/>
    <property type="evidence" value="ECO:0007669"/>
    <property type="project" value="InterPro"/>
</dbReference>
<dbReference type="EMBL" id="HBGV01018665">
    <property type="protein sequence ID" value="CAD9516544.1"/>
    <property type="molecule type" value="Transcribed_RNA"/>
</dbReference>
<dbReference type="InterPro" id="IPR001466">
    <property type="entry name" value="Beta-lactam-related"/>
</dbReference>